<sequence>MMKNGGSIITDYGWKDDAPTQAHSYLWPAICRQLPAKPANVFDIGCGNGYISSLIADKGHNVTGIDCSSDGIEIAKARYLNAKFEVGSAYDNLDDIALNIDLIISVEVIEHLYNPKIFIDNIFKNLHLGEK</sequence>
<proteinExistence type="predicted"/>
<dbReference type="InterPro" id="IPR029063">
    <property type="entry name" value="SAM-dependent_MTases_sf"/>
</dbReference>
<dbReference type="PANTHER" id="PTHR43861">
    <property type="entry name" value="TRANS-ACONITATE 2-METHYLTRANSFERASE-RELATED"/>
    <property type="match status" value="1"/>
</dbReference>
<accession>A0A933I823</accession>
<dbReference type="SUPFAM" id="SSF53335">
    <property type="entry name" value="S-adenosyl-L-methionine-dependent methyltransferases"/>
    <property type="match status" value="1"/>
</dbReference>
<dbReference type="Pfam" id="PF13847">
    <property type="entry name" value="Methyltransf_31"/>
    <property type="match status" value="1"/>
</dbReference>
<dbReference type="GO" id="GO:0032259">
    <property type="term" value="P:methylation"/>
    <property type="evidence" value="ECO:0007669"/>
    <property type="project" value="UniProtKB-KW"/>
</dbReference>
<dbReference type="Proteomes" id="UP000736328">
    <property type="component" value="Unassembled WGS sequence"/>
</dbReference>
<dbReference type="CDD" id="cd02440">
    <property type="entry name" value="AdoMet_MTases"/>
    <property type="match status" value="1"/>
</dbReference>
<evidence type="ECO:0000313" key="2">
    <source>
        <dbReference type="EMBL" id="MBI4726236.1"/>
    </source>
</evidence>
<keyword evidence="2" id="KW-0808">Transferase</keyword>
<keyword evidence="2" id="KW-0489">Methyltransferase</keyword>
<dbReference type="AlphaFoldDB" id="A0A933I823"/>
<evidence type="ECO:0000259" key="1">
    <source>
        <dbReference type="Pfam" id="PF13847"/>
    </source>
</evidence>
<protein>
    <submittedName>
        <fullName evidence="2">Class I SAM-dependent methyltransferase</fullName>
    </submittedName>
</protein>
<reference evidence="2" key="1">
    <citation type="submission" date="2020-07" db="EMBL/GenBank/DDBJ databases">
        <title>Huge and variable diversity of episymbiotic CPR bacteria and DPANN archaea in groundwater ecosystems.</title>
        <authorList>
            <person name="He C.Y."/>
            <person name="Keren R."/>
            <person name="Whittaker M."/>
            <person name="Farag I.F."/>
            <person name="Doudna J."/>
            <person name="Cate J.H.D."/>
            <person name="Banfield J.F."/>
        </authorList>
    </citation>
    <scope>NUCLEOTIDE SEQUENCE</scope>
    <source>
        <strain evidence="2">NC_groundwater_1520_Pr4_B-0.1um_53_5</strain>
    </source>
</reference>
<comment type="caution">
    <text evidence="2">The sequence shown here is derived from an EMBL/GenBank/DDBJ whole genome shotgun (WGS) entry which is preliminary data.</text>
</comment>
<organism evidence="2 3">
    <name type="scientific">candidate division TA06 bacterium</name>
    <dbReference type="NCBI Taxonomy" id="2250710"/>
    <lineage>
        <taxon>Bacteria</taxon>
        <taxon>Bacteria division TA06</taxon>
    </lineage>
</organism>
<dbReference type="Gene3D" id="3.40.50.150">
    <property type="entry name" value="Vaccinia Virus protein VP39"/>
    <property type="match status" value="1"/>
</dbReference>
<dbReference type="GO" id="GO:0008168">
    <property type="term" value="F:methyltransferase activity"/>
    <property type="evidence" value="ECO:0007669"/>
    <property type="project" value="UniProtKB-KW"/>
</dbReference>
<dbReference type="PANTHER" id="PTHR43861:SF6">
    <property type="entry name" value="METHYLTRANSFERASE TYPE 11"/>
    <property type="match status" value="1"/>
</dbReference>
<dbReference type="EMBL" id="JACQXR010000039">
    <property type="protein sequence ID" value="MBI4726236.1"/>
    <property type="molecule type" value="Genomic_DNA"/>
</dbReference>
<evidence type="ECO:0000313" key="3">
    <source>
        <dbReference type="Proteomes" id="UP000736328"/>
    </source>
</evidence>
<name>A0A933I823_UNCT6</name>
<dbReference type="InterPro" id="IPR025714">
    <property type="entry name" value="Methyltranfer_dom"/>
</dbReference>
<gene>
    <name evidence="2" type="ORF">HY768_03255</name>
</gene>
<feature type="domain" description="Methyltransferase" evidence="1">
    <location>
        <begin position="39"/>
        <end position="127"/>
    </location>
</feature>